<gene>
    <name evidence="3" type="ORF">AN481_19465</name>
</gene>
<feature type="domain" description="Integrase catalytic" evidence="2">
    <location>
        <begin position="119"/>
        <end position="282"/>
    </location>
</feature>
<dbReference type="InterPro" id="IPR048020">
    <property type="entry name" value="Transpos_IS3"/>
</dbReference>
<dbReference type="Pfam" id="PF13333">
    <property type="entry name" value="rve_2"/>
    <property type="match status" value="1"/>
</dbReference>
<comment type="caution">
    <text evidence="3">The sequence shown here is derived from an EMBL/GenBank/DDBJ whole genome shotgun (WGS) entry which is preliminary data.</text>
</comment>
<dbReference type="InterPro" id="IPR036397">
    <property type="entry name" value="RNaseH_sf"/>
</dbReference>
<evidence type="ECO:0000259" key="2">
    <source>
        <dbReference type="PROSITE" id="PS50994"/>
    </source>
</evidence>
<dbReference type="InterPro" id="IPR001584">
    <property type="entry name" value="Integrase_cat-core"/>
</dbReference>
<protein>
    <submittedName>
        <fullName evidence="3">Transposase</fullName>
    </submittedName>
</protein>
<dbReference type="PATRIC" id="fig|1710894.3.peg.1774"/>
<organism evidence="3 4">
    <name type="scientific">Aphanizomenon flos-aquae LD13</name>
    <dbReference type="NCBI Taxonomy" id="1710894"/>
    <lineage>
        <taxon>Bacteria</taxon>
        <taxon>Bacillati</taxon>
        <taxon>Cyanobacteriota</taxon>
        <taxon>Cyanophyceae</taxon>
        <taxon>Nostocales</taxon>
        <taxon>Aphanizomenonaceae</taxon>
        <taxon>Aphanizomenon</taxon>
    </lineage>
</organism>
<evidence type="ECO:0000256" key="1">
    <source>
        <dbReference type="ARBA" id="ARBA00002286"/>
    </source>
</evidence>
<proteinExistence type="predicted"/>
<dbReference type="InterPro" id="IPR025948">
    <property type="entry name" value="HTH-like_dom"/>
</dbReference>
<dbReference type="PANTHER" id="PTHR46889">
    <property type="entry name" value="TRANSPOSASE INSF FOR INSERTION SEQUENCE IS3B-RELATED"/>
    <property type="match status" value="1"/>
</dbReference>
<dbReference type="NCBIfam" id="NF033516">
    <property type="entry name" value="transpos_IS3"/>
    <property type="match status" value="1"/>
</dbReference>
<evidence type="ECO:0000313" key="3">
    <source>
        <dbReference type="EMBL" id="OBQ16148.1"/>
    </source>
</evidence>
<dbReference type="GO" id="GO:0003676">
    <property type="term" value="F:nucleic acid binding"/>
    <property type="evidence" value="ECO:0007669"/>
    <property type="project" value="InterPro"/>
</dbReference>
<dbReference type="GO" id="GO:0015074">
    <property type="term" value="P:DNA integration"/>
    <property type="evidence" value="ECO:0007669"/>
    <property type="project" value="InterPro"/>
</dbReference>
<dbReference type="InterPro" id="IPR050900">
    <property type="entry name" value="Transposase_IS3/IS150/IS904"/>
</dbReference>
<dbReference type="EMBL" id="LJOY01000155">
    <property type="protein sequence ID" value="OBQ16148.1"/>
    <property type="molecule type" value="Genomic_DNA"/>
</dbReference>
<dbReference type="AlphaFoldDB" id="A0A1B7VG48"/>
<dbReference type="SUPFAM" id="SSF53098">
    <property type="entry name" value="Ribonuclease H-like"/>
    <property type="match status" value="1"/>
</dbReference>
<dbReference type="Pfam" id="PF00665">
    <property type="entry name" value="rve"/>
    <property type="match status" value="1"/>
</dbReference>
<name>A0A1B7VG48_APHFL</name>
<dbReference type="InterPro" id="IPR012337">
    <property type="entry name" value="RNaseH-like_sf"/>
</dbReference>
<comment type="function">
    <text evidence="1">Involved in the transposition of the insertion sequence.</text>
</comment>
<sequence>MIDKLRHTHPVDKLCQLVDVAKSGYQAWRRGNVIPAKRLEDKRLLAAIKAAHERSRGTYGPAKIRTELASQGISAGLNRIKRLRKLNGIRCTHKKKFRVTTDSKHQLPVAENLLNRQFRPTAPNRVWVADITYIPTDEGWLFLAAIKDLYTCEIVGWAMDKQMTKQLVIDALRAAYWRKKPKAGLMHHSDRGSQYCSAAYRALQVSYGMTTSMSRRGNCWDNAPMESFFGTLKTESLHHYRFATREEARRVVFEYIEVFYNQIRRHAKINNQSPADCAKQFNEAQMQLAA</sequence>
<dbReference type="Gene3D" id="3.30.420.10">
    <property type="entry name" value="Ribonuclease H-like superfamily/Ribonuclease H"/>
    <property type="match status" value="1"/>
</dbReference>
<dbReference type="PROSITE" id="PS50994">
    <property type="entry name" value="INTEGRASE"/>
    <property type="match status" value="1"/>
</dbReference>
<dbReference type="Proteomes" id="UP000092382">
    <property type="component" value="Unassembled WGS sequence"/>
</dbReference>
<reference evidence="3 4" key="1">
    <citation type="submission" date="2015-09" db="EMBL/GenBank/DDBJ databases">
        <title>Whole genome shotgun sequence assembly of Aphanizomenon flos-aquae UKL13.</title>
        <authorList>
            <person name="Driscoll C."/>
        </authorList>
    </citation>
    <scope>NUCLEOTIDE SEQUENCE [LARGE SCALE GENOMIC DNA]</scope>
    <source>
        <strain evidence="3">MDT13</strain>
    </source>
</reference>
<dbReference type="PANTHER" id="PTHR46889:SF4">
    <property type="entry name" value="TRANSPOSASE INSO FOR INSERTION SEQUENCE ELEMENT IS911B-RELATED"/>
    <property type="match status" value="1"/>
</dbReference>
<accession>A0A1B7VG48</accession>
<dbReference type="Pfam" id="PF13276">
    <property type="entry name" value="HTH_21"/>
    <property type="match status" value="1"/>
</dbReference>
<evidence type="ECO:0000313" key="4">
    <source>
        <dbReference type="Proteomes" id="UP000092382"/>
    </source>
</evidence>